<evidence type="ECO:0000313" key="4">
    <source>
        <dbReference type="Proteomes" id="UP000663992"/>
    </source>
</evidence>
<dbReference type="InterPro" id="IPR006431">
    <property type="entry name" value="Phage_tape_meas_C"/>
</dbReference>
<dbReference type="Pfam" id="PF09718">
    <property type="entry name" value="Tape_meas_lam_C"/>
    <property type="match status" value="1"/>
</dbReference>
<gene>
    <name evidence="3" type="ORF">J0A65_20505</name>
</gene>
<dbReference type="NCBIfam" id="TIGR01541">
    <property type="entry name" value="tape_meas_lam_C"/>
    <property type="match status" value="1"/>
</dbReference>
<organism evidence="3 4">
    <name type="scientific">Bowmanella yangjiangensis</name>
    <dbReference type="NCBI Taxonomy" id="2811230"/>
    <lineage>
        <taxon>Bacteria</taxon>
        <taxon>Pseudomonadati</taxon>
        <taxon>Pseudomonadota</taxon>
        <taxon>Gammaproteobacteria</taxon>
        <taxon>Alteromonadales</taxon>
        <taxon>Alteromonadaceae</taxon>
        <taxon>Bowmanella</taxon>
    </lineage>
</organism>
<protein>
    <submittedName>
        <fullName evidence="3">Phage tail tape measure protein</fullName>
    </submittedName>
</protein>
<dbReference type="Proteomes" id="UP000663992">
    <property type="component" value="Unassembled WGS sequence"/>
</dbReference>
<comment type="caution">
    <text evidence="3">The sequence shown here is derived from an EMBL/GenBank/DDBJ whole genome shotgun (WGS) entry which is preliminary data.</text>
</comment>
<dbReference type="InterPro" id="IPR013491">
    <property type="entry name" value="Tape_meas_N"/>
</dbReference>
<evidence type="ECO:0000313" key="3">
    <source>
        <dbReference type="EMBL" id="MBN7822259.1"/>
    </source>
</evidence>
<dbReference type="Pfam" id="PF20155">
    <property type="entry name" value="TMP_3"/>
    <property type="match status" value="1"/>
</dbReference>
<proteinExistence type="predicted"/>
<accession>A0ABS3CYQ4</accession>
<feature type="domain" description="Tape measure protein N-terminal" evidence="2">
    <location>
        <begin position="58"/>
        <end position="248"/>
    </location>
</feature>
<evidence type="ECO:0000259" key="2">
    <source>
        <dbReference type="Pfam" id="PF20155"/>
    </source>
</evidence>
<keyword evidence="4" id="KW-1185">Reference proteome</keyword>
<sequence>MTEYAKLVVSVDSRQVRTADSDLDRLGRTAGRTESSTNQLTGAFRRLAGPLTAIISAREIAQAAESYTTLTNRLRLVTEGSEELVAAQDAVFKIAQESRQPLAATAELYQRIAANSQELGLSANEIVSVVDTVNKTLAISGSSAAAASGALVQLGQAFASGQLRGEELNAVLEAAPPLAKAIADGLGVTVGELRKLGAEGQLTADAVAQAIIKSGDAIDQSFGNIQTTGGQALTVLGNSLTKVIGEIDSATGSSALFADTVTGLASYLDSGQLTDGLIETFNIWSASISAIGNDIASLELEFDSLQENGSSVASFLADAFQQMPANLRAGVQIATVEVASLFDKAIAYAQYAGSAIKAAFTDATEAQAAQELEQTLVRINGVRGESLDSILSERDAILQAAEANRQRAAEERKQRDADRAARQAQIAELRKGLQGRNISLGGAGGADKAAKEAQRTAERLQQLYQSTEQGLARQVALFGQTTEAARVRYEVENGELAKLNGAQQERLIGLAEEIDKLNQIKKDREEAAATEQYVAALRDQISARQSAIDIEIEAIGVGERQAESLRQLNELEFEYARRLEELARAQGTSAALSEEAYQARVDALRGAMEEEIRIVEEGERRKDEARANGINGVTKATQDYIDNAGNLAAQFEGVTNTTLSGLEDGLAEFVTTGKLSFSDLANSIIADLARIAARQLVSNAATGLLAAFGGPAGAAAGAAGSAGGGGGLASLFSSFAGFFDSGGRIPTGGWGIVGERGPEVVRGPANVTGREETARQMSASRNMNLTQNLYVQGRADNRTMSQAANAAAREQRIVQARFGG</sequence>
<feature type="domain" description="Bacteriophage tail tape measure C-terminal" evidence="1">
    <location>
        <begin position="630"/>
        <end position="700"/>
    </location>
</feature>
<dbReference type="RefSeq" id="WP_206596206.1">
    <property type="nucleotide sequence ID" value="NZ_JAFKCS010000040.1"/>
</dbReference>
<dbReference type="NCBIfam" id="TIGR02675">
    <property type="entry name" value="tape_meas_nterm"/>
    <property type="match status" value="1"/>
</dbReference>
<name>A0ABS3CYQ4_9ALTE</name>
<evidence type="ECO:0000259" key="1">
    <source>
        <dbReference type="Pfam" id="PF09718"/>
    </source>
</evidence>
<reference evidence="3 4" key="1">
    <citation type="submission" date="2021-03" db="EMBL/GenBank/DDBJ databases">
        <title>novel species isolated from a fishpond in China.</title>
        <authorList>
            <person name="Lu H."/>
            <person name="Cai Z."/>
        </authorList>
    </citation>
    <scope>NUCLEOTIDE SEQUENCE [LARGE SCALE GENOMIC DNA]</scope>
    <source>
        <strain evidence="3 4">Y57</strain>
    </source>
</reference>
<dbReference type="EMBL" id="JAFKCS010000040">
    <property type="protein sequence ID" value="MBN7822259.1"/>
    <property type="molecule type" value="Genomic_DNA"/>
</dbReference>